<evidence type="ECO:0000256" key="6">
    <source>
        <dbReference type="ARBA" id="ARBA00005159"/>
    </source>
</evidence>
<keyword evidence="12 14" id="KW-0067">ATP-binding</keyword>
<dbReference type="GO" id="GO:0005524">
    <property type="term" value="F:ATP binding"/>
    <property type="evidence" value="ECO:0007669"/>
    <property type="project" value="UniProtKB-UniRule"/>
</dbReference>
<sequence length="168" mass="17989">MSKTILVTGGARSGKSGIAETKTLQLGRPAIYVATAQAHDAEMAQRIARHQARRGDDWTTIAEPINIVQTLARTDGRGPRLLDCLTLWLSNLMLADRDWQSAGDALARALSAQRSPVVIVTNEVGSGIVPENALARAFRDAAGELNQKIAKVADEVWLAVAGLPLKVK</sequence>
<dbReference type="OrthoDB" id="9788370at2"/>
<dbReference type="GO" id="GO:0043752">
    <property type="term" value="F:adenosylcobinamide kinase activity"/>
    <property type="evidence" value="ECO:0007669"/>
    <property type="project" value="UniProtKB-EC"/>
</dbReference>
<feature type="active site" description="GMP-histidine intermediate" evidence="15">
    <location>
        <position position="50"/>
    </location>
</feature>
<evidence type="ECO:0000256" key="4">
    <source>
        <dbReference type="ARBA" id="ARBA00003889"/>
    </source>
</evidence>
<name>A0A2S5JDI9_9RHOB</name>
<comment type="similarity">
    <text evidence="7 14">Belongs to the CobU/CobP family.</text>
</comment>
<evidence type="ECO:0000256" key="1">
    <source>
        <dbReference type="ARBA" id="ARBA00000312"/>
    </source>
</evidence>
<dbReference type="Pfam" id="PF02283">
    <property type="entry name" value="CobU"/>
    <property type="match status" value="1"/>
</dbReference>
<dbReference type="SUPFAM" id="SSF52540">
    <property type="entry name" value="P-loop containing nucleoside triphosphate hydrolases"/>
    <property type="match status" value="1"/>
</dbReference>
<dbReference type="GO" id="GO:0008820">
    <property type="term" value="F:cobinamide phosphate guanylyltransferase activity"/>
    <property type="evidence" value="ECO:0007669"/>
    <property type="project" value="UniProtKB-UniRule"/>
</dbReference>
<evidence type="ECO:0000256" key="15">
    <source>
        <dbReference type="PIRSR" id="PIRSR006135-1"/>
    </source>
</evidence>
<dbReference type="InterPro" id="IPR027417">
    <property type="entry name" value="P-loop_NTPase"/>
</dbReference>
<dbReference type="Gene3D" id="3.40.50.300">
    <property type="entry name" value="P-loop containing nucleotide triphosphate hydrolases"/>
    <property type="match status" value="1"/>
</dbReference>
<organism evidence="17 18">
    <name type="scientific">Albidovulum inexpectatum</name>
    <dbReference type="NCBI Taxonomy" id="196587"/>
    <lineage>
        <taxon>Bacteria</taxon>
        <taxon>Pseudomonadati</taxon>
        <taxon>Pseudomonadota</taxon>
        <taxon>Alphaproteobacteria</taxon>
        <taxon>Rhodobacterales</taxon>
        <taxon>Paracoccaceae</taxon>
        <taxon>Albidovulum</taxon>
    </lineage>
</organism>
<keyword evidence="10 14" id="KW-0547">Nucleotide-binding</keyword>
<keyword evidence="9 14" id="KW-0808">Transferase</keyword>
<feature type="binding site" evidence="16">
    <location>
        <begin position="9"/>
        <end position="16"/>
    </location>
    <ligand>
        <name>GTP</name>
        <dbReference type="ChEBI" id="CHEBI:37565"/>
    </ligand>
</feature>
<reference evidence="17 18" key="1">
    <citation type="submission" date="2018-01" db="EMBL/GenBank/DDBJ databases">
        <title>Genomic Encyclopedia of Archaeal and Bacterial Type Strains, Phase II (KMG-II): from individual species to whole genera.</title>
        <authorList>
            <person name="Goeker M."/>
        </authorList>
    </citation>
    <scope>NUCLEOTIDE SEQUENCE [LARGE SCALE GENOMIC DNA]</scope>
    <source>
        <strain evidence="17 18">DSM 12048</strain>
    </source>
</reference>
<evidence type="ECO:0000256" key="8">
    <source>
        <dbReference type="ARBA" id="ARBA00022573"/>
    </source>
</evidence>
<dbReference type="RefSeq" id="WP_104072551.1">
    <property type="nucleotide sequence ID" value="NZ_PRDS01000011.1"/>
</dbReference>
<evidence type="ECO:0000256" key="12">
    <source>
        <dbReference type="ARBA" id="ARBA00022840"/>
    </source>
</evidence>
<dbReference type="UniPathway" id="UPA00148">
    <property type="reaction ID" value="UER00236"/>
</dbReference>
<proteinExistence type="inferred from homology"/>
<keyword evidence="18" id="KW-1185">Reference proteome</keyword>
<evidence type="ECO:0000256" key="5">
    <source>
        <dbReference type="ARBA" id="ARBA00004692"/>
    </source>
</evidence>
<comment type="catalytic activity">
    <reaction evidence="1 14">
        <text>adenosylcob(III)inamide + ATP = adenosylcob(III)inamide phosphate + ADP + H(+)</text>
        <dbReference type="Rhea" id="RHEA:15769"/>
        <dbReference type="ChEBI" id="CHEBI:2480"/>
        <dbReference type="ChEBI" id="CHEBI:15378"/>
        <dbReference type="ChEBI" id="CHEBI:30616"/>
        <dbReference type="ChEBI" id="CHEBI:58502"/>
        <dbReference type="ChEBI" id="CHEBI:456216"/>
        <dbReference type="EC" id="2.7.1.156"/>
    </reaction>
</comment>
<dbReference type="PANTHER" id="PTHR34848">
    <property type="match status" value="1"/>
</dbReference>
<evidence type="ECO:0000256" key="2">
    <source>
        <dbReference type="ARBA" id="ARBA00000711"/>
    </source>
</evidence>
<keyword evidence="11 14" id="KW-0418">Kinase</keyword>
<evidence type="ECO:0000313" key="17">
    <source>
        <dbReference type="EMBL" id="PPB79554.1"/>
    </source>
</evidence>
<evidence type="ECO:0000256" key="9">
    <source>
        <dbReference type="ARBA" id="ARBA00022679"/>
    </source>
</evidence>
<dbReference type="Proteomes" id="UP000239736">
    <property type="component" value="Unassembled WGS sequence"/>
</dbReference>
<dbReference type="CDD" id="cd00544">
    <property type="entry name" value="CobU"/>
    <property type="match status" value="1"/>
</dbReference>
<evidence type="ECO:0000256" key="14">
    <source>
        <dbReference type="PIRNR" id="PIRNR006135"/>
    </source>
</evidence>
<gene>
    <name evidence="17" type="ORF">LV82_02725</name>
</gene>
<feature type="binding site" evidence="16">
    <location>
        <position position="83"/>
    </location>
    <ligand>
        <name>GTP</name>
        <dbReference type="ChEBI" id="CHEBI:37565"/>
    </ligand>
</feature>
<protein>
    <recommendedName>
        <fullName evidence="14">Bifunctional adenosylcobalamin biosynthesis protein</fullName>
        <ecNumber evidence="14">2.7.1.156</ecNumber>
        <ecNumber evidence="14">2.7.7.62</ecNumber>
    </recommendedName>
</protein>
<dbReference type="EC" id="2.7.7.62" evidence="14"/>
<evidence type="ECO:0000256" key="11">
    <source>
        <dbReference type="ARBA" id="ARBA00022777"/>
    </source>
</evidence>
<dbReference type="PIRSF" id="PIRSF006135">
    <property type="entry name" value="CobU"/>
    <property type="match status" value="1"/>
</dbReference>
<evidence type="ECO:0000256" key="10">
    <source>
        <dbReference type="ARBA" id="ARBA00022741"/>
    </source>
</evidence>
<comment type="pathway">
    <text evidence="6 14">Cofactor biosynthesis; adenosylcobalamin biosynthesis; adenosylcobalamin from cob(II)yrinate a,c-diamide: step 5/7.</text>
</comment>
<feature type="binding site" evidence="16">
    <location>
        <begin position="34"/>
        <end position="36"/>
    </location>
    <ligand>
        <name>GTP</name>
        <dbReference type="ChEBI" id="CHEBI:37565"/>
    </ligand>
</feature>
<keyword evidence="13 14" id="KW-0342">GTP-binding</keyword>
<comment type="caution">
    <text evidence="17">The sequence shown here is derived from an EMBL/GenBank/DDBJ whole genome shotgun (WGS) entry which is preliminary data.</text>
</comment>
<evidence type="ECO:0000256" key="16">
    <source>
        <dbReference type="PIRSR" id="PIRSR006135-2"/>
    </source>
</evidence>
<accession>A0A2S5JDI9</accession>
<comment type="catalytic activity">
    <reaction evidence="2 14">
        <text>adenosylcob(III)inamide phosphate + GTP + H(+) = adenosylcob(III)inamide-GDP + diphosphate</text>
        <dbReference type="Rhea" id="RHEA:22712"/>
        <dbReference type="ChEBI" id="CHEBI:15378"/>
        <dbReference type="ChEBI" id="CHEBI:33019"/>
        <dbReference type="ChEBI" id="CHEBI:37565"/>
        <dbReference type="ChEBI" id="CHEBI:58502"/>
        <dbReference type="ChEBI" id="CHEBI:60487"/>
        <dbReference type="EC" id="2.7.7.62"/>
    </reaction>
</comment>
<dbReference type="InterPro" id="IPR003203">
    <property type="entry name" value="CobU/CobP"/>
</dbReference>
<keyword evidence="17" id="KW-0548">Nucleotidyltransferase</keyword>
<comment type="function">
    <text evidence="4 14">Catalyzes ATP-dependent phosphorylation of adenosylcobinamide and addition of GMP to adenosylcobinamide phosphate.</text>
</comment>
<dbReference type="PANTHER" id="PTHR34848:SF1">
    <property type="entry name" value="BIFUNCTIONAL ADENOSYLCOBALAMIN BIOSYNTHESIS PROTEIN COBU"/>
    <property type="match status" value="1"/>
</dbReference>
<keyword evidence="8 14" id="KW-0169">Cobalamin biosynthesis</keyword>
<evidence type="ECO:0000313" key="18">
    <source>
        <dbReference type="Proteomes" id="UP000239736"/>
    </source>
</evidence>
<dbReference type="EC" id="2.7.1.156" evidence="14"/>
<dbReference type="NCBIfam" id="NF004469">
    <property type="entry name" value="PRK05800.1"/>
    <property type="match status" value="1"/>
</dbReference>
<dbReference type="AlphaFoldDB" id="A0A2S5JDI9"/>
<comment type="pathway">
    <text evidence="5 14">Cofactor biosynthesis; adenosylcobalamin biosynthesis; adenosylcobalamin from cob(II)yrinate a,c-diamide: step 6/7.</text>
</comment>
<evidence type="ECO:0000256" key="3">
    <source>
        <dbReference type="ARBA" id="ARBA00001522"/>
    </source>
</evidence>
<evidence type="ECO:0000256" key="13">
    <source>
        <dbReference type="ARBA" id="ARBA00023134"/>
    </source>
</evidence>
<evidence type="ECO:0000256" key="7">
    <source>
        <dbReference type="ARBA" id="ARBA00007490"/>
    </source>
</evidence>
<dbReference type="GO" id="GO:0005525">
    <property type="term" value="F:GTP binding"/>
    <property type="evidence" value="ECO:0007669"/>
    <property type="project" value="UniProtKB-UniRule"/>
</dbReference>
<dbReference type="EMBL" id="PRDS01000011">
    <property type="protein sequence ID" value="PPB79554.1"/>
    <property type="molecule type" value="Genomic_DNA"/>
</dbReference>
<dbReference type="GO" id="GO:0009236">
    <property type="term" value="P:cobalamin biosynthetic process"/>
    <property type="evidence" value="ECO:0007669"/>
    <property type="project" value="UniProtKB-UniRule"/>
</dbReference>
<comment type="catalytic activity">
    <reaction evidence="3">
        <text>adenosylcob(III)inamide + GTP = adenosylcob(III)inamide phosphate + GDP + H(+)</text>
        <dbReference type="Rhea" id="RHEA:15765"/>
        <dbReference type="ChEBI" id="CHEBI:2480"/>
        <dbReference type="ChEBI" id="CHEBI:15378"/>
        <dbReference type="ChEBI" id="CHEBI:37565"/>
        <dbReference type="ChEBI" id="CHEBI:58189"/>
        <dbReference type="ChEBI" id="CHEBI:58502"/>
        <dbReference type="EC" id="2.7.1.156"/>
    </reaction>
</comment>